<evidence type="ECO:0000313" key="1">
    <source>
        <dbReference type="EMBL" id="KAI3355728.1"/>
    </source>
</evidence>
<evidence type="ECO:0000313" key="2">
    <source>
        <dbReference type="Proteomes" id="UP000831701"/>
    </source>
</evidence>
<sequence>MAAELGSYKQAHTSSPPLTLGNSRVVEGPAPLKELGSRAQAMRIGSSEAPRHDCYPNHIAPPLMDLPAGGPVCHGRPYQGRNAPDNIAPRIIRAHKPLHHSKVAVQGGGKQTKAAAEDREAEIQPQLQKVKPGDWVYVKVFKRKWDQPRREGPFKVTLTTPTALKVQVGKTWLTLGETGGRSLSICLKQEESQPGPSSRPQGVGLLMPARDPFMPGLNRLTPPPPYRPPPPQWNPFPSCQQPSEPSTSWQPGPVVEQPPPIPKNSREDVLSHCLHPRPYFSDSGFEPSQGVPIPPNLSLPLPAPQGVGSVPGILPARWSPPVPASLSSLLRLQCLLLSSLLPTAPAGASPYV</sequence>
<protein>
    <submittedName>
        <fullName evidence="1">Uncharacterized protein</fullName>
    </submittedName>
</protein>
<accession>A0ACB8VJG2</accession>
<comment type="caution">
    <text evidence="1">The sequence shown here is derived from an EMBL/GenBank/DDBJ whole genome shotgun (WGS) entry which is preliminary data.</text>
</comment>
<keyword evidence="2" id="KW-1185">Reference proteome</keyword>
<dbReference type="EMBL" id="CM041550">
    <property type="protein sequence ID" value="KAI3355728.1"/>
    <property type="molecule type" value="Genomic_DNA"/>
</dbReference>
<name>A0ACB8VJG2_9TELE</name>
<proteinExistence type="predicted"/>
<dbReference type="Proteomes" id="UP000831701">
    <property type="component" value="Chromosome 20"/>
</dbReference>
<gene>
    <name evidence="1" type="ORF">L3Q82_004315</name>
</gene>
<reference evidence="1" key="1">
    <citation type="submission" date="2022-04" db="EMBL/GenBank/DDBJ databases">
        <title>Jade perch genome.</title>
        <authorList>
            <person name="Chao B."/>
        </authorList>
    </citation>
    <scope>NUCLEOTIDE SEQUENCE</scope>
    <source>
        <strain evidence="1">CB-2022</strain>
    </source>
</reference>
<organism evidence="1 2">
    <name type="scientific">Scortum barcoo</name>
    <name type="common">barcoo grunter</name>
    <dbReference type="NCBI Taxonomy" id="214431"/>
    <lineage>
        <taxon>Eukaryota</taxon>
        <taxon>Metazoa</taxon>
        <taxon>Chordata</taxon>
        <taxon>Craniata</taxon>
        <taxon>Vertebrata</taxon>
        <taxon>Euteleostomi</taxon>
        <taxon>Actinopterygii</taxon>
        <taxon>Neopterygii</taxon>
        <taxon>Teleostei</taxon>
        <taxon>Neoteleostei</taxon>
        <taxon>Acanthomorphata</taxon>
        <taxon>Eupercaria</taxon>
        <taxon>Centrarchiformes</taxon>
        <taxon>Terapontoidei</taxon>
        <taxon>Terapontidae</taxon>
        <taxon>Scortum</taxon>
    </lineage>
</organism>